<sequence>MKRKFLIFSILTSVYTMALTTNGYIEGKINGNIKFEKGSKLSHELENSGVSGEISFNKRVTLGANILAKQKEPRLEASNVYLKYTNDNITGKITVNPKKDNGNVELDGELKKGIFKFTTNTVIPFKTTKDNVLSTSTVTLGNDKINASLGLKHSYGDEALKYVETKLEAKNDNLMGKAQFRYQFNGTSKIKNILTEEDDSIELNKNSYAHSYEVEAKKSYFTIGAFAQHIHYTEISLDKITPYNMMDVYETKEEREEKLRTIETANAALKAVENHKGQYLKYKAAVDKAIIGLGGYLKEEVNKLKPDYESLKNDENAKKYEDAYNRKAKLDGIKDSLESKQIELQNLKDKKGVNEDIRAKRLKEIEDLIDKNGEKLRKAIKEVDDLGQSLTYEKSNKIADYLNAKQRLEKYEKDNTQFPRDHVGGYKVDENGNRTSNDNGKTIKQMETELEKNEYSKKKKALDSAVKALSYDEKEYALINASKSSADLVNFGVKLGFKYEDIKNLTITLDGVFGGTYHSEFVSLKKFPSYTTSYIKLHACAKYEYKGISPEINITTKFVNLVPELVLAPKLSVERDIVEHIKAKGFIEAPIKFGGKEFKYIDTSIKGGISLRYSW</sequence>
<feature type="region of interest" description="Disordered" evidence="2">
    <location>
        <begin position="419"/>
        <end position="440"/>
    </location>
</feature>
<dbReference type="EMBL" id="CP011280">
    <property type="protein sequence ID" value="AKC95731.1"/>
    <property type="molecule type" value="Genomic_DNA"/>
</dbReference>
<keyword evidence="1" id="KW-0175">Coiled coil</keyword>
<dbReference type="PATRIC" id="fig|1069640.6.peg.864"/>
<reference evidence="4 5" key="1">
    <citation type="journal article" date="2012" name="BMC Genomics">
        <title>Genomic sequence analysis and characterization of Sneathia amnii sp. nov.</title>
        <authorList>
            <consortium name="Vaginal Microbiome Consortium (additional members)"/>
            <person name="Harwich M.D.Jr."/>
            <person name="Serrano M.G."/>
            <person name="Fettweis J.M."/>
            <person name="Alves J.M."/>
            <person name="Reimers M.A."/>
            <person name="Buck G.A."/>
            <person name="Jefferson K.K."/>
        </authorList>
    </citation>
    <scope>NUCLEOTIDE SEQUENCE [LARGE SCALE GENOMIC DNA]</scope>
    <source>
        <strain evidence="4 5">SN35</strain>
    </source>
</reference>
<dbReference type="Proteomes" id="UP000033103">
    <property type="component" value="Chromosome"/>
</dbReference>
<proteinExistence type="predicted"/>
<dbReference type="OrthoDB" id="9820375at2"/>
<feature type="coiled-coil region" evidence="1">
    <location>
        <begin position="330"/>
        <end position="414"/>
    </location>
</feature>
<feature type="chain" id="PRO_5002416567" description="Autotransporter domain-containing protein" evidence="3">
    <location>
        <begin position="19"/>
        <end position="615"/>
    </location>
</feature>
<protein>
    <recommendedName>
        <fullName evidence="6">Autotransporter domain-containing protein</fullName>
    </recommendedName>
</protein>
<feature type="compositionally biased region" description="Basic and acidic residues" evidence="2">
    <location>
        <begin position="419"/>
        <end position="432"/>
    </location>
</feature>
<dbReference type="KEGG" id="sns:VC03_04380"/>
<dbReference type="HOGENOM" id="CLU_391758_0_0_0"/>
<evidence type="ECO:0000256" key="2">
    <source>
        <dbReference type="SAM" id="MobiDB-lite"/>
    </source>
</evidence>
<evidence type="ECO:0000313" key="4">
    <source>
        <dbReference type="EMBL" id="AKC95731.1"/>
    </source>
</evidence>
<keyword evidence="3" id="KW-0732">Signal</keyword>
<name>A0A0E3ZBU5_9FUSO</name>
<dbReference type="RefSeq" id="WP_046328836.1">
    <property type="nucleotide sequence ID" value="NZ_CP011280.1"/>
</dbReference>
<dbReference type="STRING" id="187101.VC03_04380"/>
<evidence type="ECO:0008006" key="6">
    <source>
        <dbReference type="Google" id="ProtNLM"/>
    </source>
</evidence>
<gene>
    <name evidence="4" type="ORF">VC03_04380</name>
</gene>
<organism evidence="4 5">
    <name type="scientific">Sneathia vaginalis</name>
    <dbReference type="NCBI Taxonomy" id="187101"/>
    <lineage>
        <taxon>Bacteria</taxon>
        <taxon>Fusobacteriati</taxon>
        <taxon>Fusobacteriota</taxon>
        <taxon>Fusobacteriia</taxon>
        <taxon>Fusobacteriales</taxon>
        <taxon>Leptotrichiaceae</taxon>
        <taxon>Sneathia</taxon>
    </lineage>
</organism>
<keyword evidence="5" id="KW-1185">Reference proteome</keyword>
<feature type="signal peptide" evidence="3">
    <location>
        <begin position="1"/>
        <end position="18"/>
    </location>
</feature>
<dbReference type="AlphaFoldDB" id="A0A0E3ZBU5"/>
<accession>A0A0E3ZBU5</accession>
<evidence type="ECO:0000313" key="5">
    <source>
        <dbReference type="Proteomes" id="UP000033103"/>
    </source>
</evidence>
<evidence type="ECO:0000256" key="3">
    <source>
        <dbReference type="SAM" id="SignalP"/>
    </source>
</evidence>
<evidence type="ECO:0000256" key="1">
    <source>
        <dbReference type="SAM" id="Coils"/>
    </source>
</evidence>